<dbReference type="Proteomes" id="UP001292094">
    <property type="component" value="Unassembled WGS sequence"/>
</dbReference>
<proteinExistence type="predicted"/>
<reference evidence="2" key="1">
    <citation type="submission" date="2023-11" db="EMBL/GenBank/DDBJ databases">
        <title>Genome assemblies of two species of porcelain crab, Petrolisthes cinctipes and Petrolisthes manimaculis (Anomura: Porcellanidae).</title>
        <authorList>
            <person name="Angst P."/>
        </authorList>
    </citation>
    <scope>NUCLEOTIDE SEQUENCE</scope>
    <source>
        <strain evidence="2">PB745_02</strain>
        <tissue evidence="2">Gill</tissue>
    </source>
</reference>
<feature type="compositionally biased region" description="Polar residues" evidence="1">
    <location>
        <begin position="353"/>
        <end position="362"/>
    </location>
</feature>
<keyword evidence="3" id="KW-1185">Reference proteome</keyword>
<organism evidence="2 3">
    <name type="scientific">Petrolisthes manimaculis</name>
    <dbReference type="NCBI Taxonomy" id="1843537"/>
    <lineage>
        <taxon>Eukaryota</taxon>
        <taxon>Metazoa</taxon>
        <taxon>Ecdysozoa</taxon>
        <taxon>Arthropoda</taxon>
        <taxon>Crustacea</taxon>
        <taxon>Multicrustacea</taxon>
        <taxon>Malacostraca</taxon>
        <taxon>Eumalacostraca</taxon>
        <taxon>Eucarida</taxon>
        <taxon>Decapoda</taxon>
        <taxon>Pleocyemata</taxon>
        <taxon>Anomura</taxon>
        <taxon>Galatheoidea</taxon>
        <taxon>Porcellanidae</taxon>
        <taxon>Petrolisthes</taxon>
    </lineage>
</organism>
<dbReference type="EMBL" id="JAWZYT010000194">
    <property type="protein sequence ID" value="KAK4326818.1"/>
    <property type="molecule type" value="Genomic_DNA"/>
</dbReference>
<evidence type="ECO:0000313" key="3">
    <source>
        <dbReference type="Proteomes" id="UP001292094"/>
    </source>
</evidence>
<feature type="region of interest" description="Disordered" evidence="1">
    <location>
        <begin position="272"/>
        <end position="362"/>
    </location>
</feature>
<accession>A0AAE1QJX1</accession>
<name>A0AAE1QJX1_9EUCA</name>
<protein>
    <submittedName>
        <fullName evidence="2">Uncharacterized protein</fullName>
    </submittedName>
</protein>
<comment type="caution">
    <text evidence="2">The sequence shown here is derived from an EMBL/GenBank/DDBJ whole genome shotgun (WGS) entry which is preliminary data.</text>
</comment>
<sequence>MLIRRRIDIILSLVNECGLALTVTLVPSIGNRADVLTRVPQSWLKMFAVGTVVLPSVCAAAAEPTTDKLVTEVHHSRGHPGVKQTLYFAKRVDPAVTKEQVCMVVSSCEVCQSVDRAPVKWRIGNLSVEVIWQRVGMDITHCRGKSYLTLIDCGPSRFTIWRPLRIQTIKVIAARKGCSVVEAVYLYNITPLDDWSSNSTPANMLYRYSVRVKGEDMSRRNKAGGANNPYQTGEEVWVKQPGTRCDQRYKQGIVTGVVSDQVTEIDGVPRHIRDIRHRIPPQRTQDIRSNSSDASEEEILMTFSAQDSPGLDQAIDGSDEDADDGASAAIGGEKEAERGDEWQATDWKDRKPPTSNHDTTIR</sequence>
<dbReference type="AlphaFoldDB" id="A0AAE1QJX1"/>
<evidence type="ECO:0000313" key="2">
    <source>
        <dbReference type="EMBL" id="KAK4326818.1"/>
    </source>
</evidence>
<evidence type="ECO:0000256" key="1">
    <source>
        <dbReference type="SAM" id="MobiDB-lite"/>
    </source>
</evidence>
<gene>
    <name evidence="2" type="ORF">Pmani_002675</name>
</gene>
<feature type="compositionally biased region" description="Basic and acidic residues" evidence="1">
    <location>
        <begin position="332"/>
        <end position="352"/>
    </location>
</feature>